<keyword evidence="4" id="KW-1185">Reference proteome</keyword>
<dbReference type="InterPro" id="IPR002882">
    <property type="entry name" value="CofD"/>
</dbReference>
<dbReference type="Proteomes" id="UP000650511">
    <property type="component" value="Unassembled WGS sequence"/>
</dbReference>
<name>A0A8J3A5S8_9ACTN</name>
<dbReference type="Pfam" id="PF01933">
    <property type="entry name" value="CofD"/>
    <property type="match status" value="1"/>
</dbReference>
<reference evidence="3" key="2">
    <citation type="submission" date="2020-09" db="EMBL/GenBank/DDBJ databases">
        <authorList>
            <person name="Sun Q."/>
            <person name="Zhou Y."/>
        </authorList>
    </citation>
    <scope>NUCLEOTIDE SEQUENCE</scope>
    <source>
        <strain evidence="3">CGMCC 1.14988</strain>
    </source>
</reference>
<reference evidence="3" key="1">
    <citation type="journal article" date="2014" name="Int. J. Syst. Evol. Microbiol.">
        <title>Complete genome sequence of Corynebacterium casei LMG S-19264T (=DSM 44701T), isolated from a smear-ripened cheese.</title>
        <authorList>
            <consortium name="US DOE Joint Genome Institute (JGI-PGF)"/>
            <person name="Walter F."/>
            <person name="Albersmeier A."/>
            <person name="Kalinowski J."/>
            <person name="Ruckert C."/>
        </authorList>
    </citation>
    <scope>NUCLEOTIDE SEQUENCE</scope>
    <source>
        <strain evidence="3">CGMCC 1.14988</strain>
    </source>
</reference>
<evidence type="ECO:0000256" key="1">
    <source>
        <dbReference type="ARBA" id="ARBA00022679"/>
    </source>
</evidence>
<dbReference type="AlphaFoldDB" id="A0A8J3A5S8"/>
<keyword evidence="2" id="KW-0460">Magnesium</keyword>
<dbReference type="GO" id="GO:0000287">
    <property type="term" value="F:magnesium ion binding"/>
    <property type="evidence" value="ECO:0007669"/>
    <property type="project" value="InterPro"/>
</dbReference>
<dbReference type="EMBL" id="BMHA01000002">
    <property type="protein sequence ID" value="GGI03906.1"/>
    <property type="molecule type" value="Genomic_DNA"/>
</dbReference>
<dbReference type="SUPFAM" id="SSF142338">
    <property type="entry name" value="CofD-like"/>
    <property type="match status" value="1"/>
</dbReference>
<dbReference type="HAMAP" id="MF_01257">
    <property type="entry name" value="CofD"/>
    <property type="match status" value="1"/>
</dbReference>
<dbReference type="NCBIfam" id="TIGR01819">
    <property type="entry name" value="F420_cofD"/>
    <property type="match status" value="1"/>
</dbReference>
<dbReference type="GO" id="GO:0043743">
    <property type="term" value="F:LPPG:FO 2-phospho-L-lactate transferase activity"/>
    <property type="evidence" value="ECO:0007669"/>
    <property type="project" value="InterPro"/>
</dbReference>
<dbReference type="PANTHER" id="PTHR43007">
    <property type="entry name" value="2-PHOSPHO-L-LACTATE TRANSFERASE"/>
    <property type="match status" value="1"/>
</dbReference>
<keyword evidence="1 3" id="KW-0808">Transferase</keyword>
<accession>A0A8J3A5S8</accession>
<organism evidence="3 4">
    <name type="scientific">Egicoccus halophilus</name>
    <dbReference type="NCBI Taxonomy" id="1670830"/>
    <lineage>
        <taxon>Bacteria</taxon>
        <taxon>Bacillati</taxon>
        <taxon>Actinomycetota</taxon>
        <taxon>Nitriliruptoria</taxon>
        <taxon>Egicoccales</taxon>
        <taxon>Egicoccaceae</taxon>
        <taxon>Egicoccus</taxon>
    </lineage>
</organism>
<comment type="caution">
    <text evidence="3">The sequence shown here is derived from an EMBL/GenBank/DDBJ whole genome shotgun (WGS) entry which is preliminary data.</text>
</comment>
<gene>
    <name evidence="3" type="primary">cofD</name>
    <name evidence="3" type="ORF">GCM10011354_06390</name>
</gene>
<dbReference type="Gene3D" id="1.10.8.240">
    <property type="entry name" value="CofD-like domain"/>
    <property type="match status" value="1"/>
</dbReference>
<proteinExistence type="inferred from homology"/>
<evidence type="ECO:0000313" key="3">
    <source>
        <dbReference type="EMBL" id="GGI03906.1"/>
    </source>
</evidence>
<sequence>MVAGGVGGARFLRGLTAAVPADEVVAIVNVGDDLTLHGLRICPDLDSITYWLGGVVHPEQQWGRADERSTVSEELRRFGTEAWFTLGDRDLATHLHRTSRLATGAPLSVVTDEIRRAFGVEVRLLPATDDPLETRIRTRDGRDLHFQEYWVRERAEPRVAEVVFAGAAAAEPAPGVVEALLDADAVLLAPSNPVVSVGPVLAVPAVAAALRATTAPVIGVSPVIGGRVVRGMADRLLPTVGAEVSAAGVAAHYGTLLDGWVVDTRDADAVASVSATGVRCVACPTLMDDVEVAAALARTCLELAEEVGR</sequence>
<evidence type="ECO:0000313" key="4">
    <source>
        <dbReference type="Proteomes" id="UP000650511"/>
    </source>
</evidence>
<protein>
    <submittedName>
        <fullName evidence="3">2-phospho-L-lactate transferase</fullName>
    </submittedName>
</protein>
<dbReference type="Gene3D" id="3.40.50.10680">
    <property type="entry name" value="CofD-like domains"/>
    <property type="match status" value="1"/>
</dbReference>
<evidence type="ECO:0000256" key="2">
    <source>
        <dbReference type="ARBA" id="ARBA00022842"/>
    </source>
</evidence>
<dbReference type="InterPro" id="IPR038136">
    <property type="entry name" value="CofD-like_dom_sf"/>
</dbReference>
<dbReference type="InterPro" id="IPR010115">
    <property type="entry name" value="FbiA/CofD"/>
</dbReference>
<dbReference type="PANTHER" id="PTHR43007:SF1">
    <property type="entry name" value="2-PHOSPHO-L-LACTATE TRANSFERASE"/>
    <property type="match status" value="1"/>
</dbReference>